<dbReference type="HOGENOM" id="CLU_166377_0_0_1"/>
<dbReference type="Proteomes" id="UP000032141">
    <property type="component" value="Chromosome C5"/>
</dbReference>
<protein>
    <submittedName>
        <fullName evidence="1">Uncharacterized protein</fullName>
    </submittedName>
</protein>
<keyword evidence="2" id="KW-1185">Reference proteome</keyword>
<dbReference type="Gramene" id="Bo5g052420.1">
    <property type="protein sequence ID" value="Bo5g052420.1"/>
    <property type="gene ID" value="Bo5g052420"/>
</dbReference>
<dbReference type="AlphaFoldDB" id="A0A0D3CE47"/>
<organism evidence="1 2">
    <name type="scientific">Brassica oleracea var. oleracea</name>
    <dbReference type="NCBI Taxonomy" id="109376"/>
    <lineage>
        <taxon>Eukaryota</taxon>
        <taxon>Viridiplantae</taxon>
        <taxon>Streptophyta</taxon>
        <taxon>Embryophyta</taxon>
        <taxon>Tracheophyta</taxon>
        <taxon>Spermatophyta</taxon>
        <taxon>Magnoliopsida</taxon>
        <taxon>eudicotyledons</taxon>
        <taxon>Gunneridae</taxon>
        <taxon>Pentapetalae</taxon>
        <taxon>rosids</taxon>
        <taxon>malvids</taxon>
        <taxon>Brassicales</taxon>
        <taxon>Brassicaceae</taxon>
        <taxon>Brassiceae</taxon>
        <taxon>Brassica</taxon>
    </lineage>
</organism>
<dbReference type="EnsemblPlants" id="Bo5g052420.1">
    <property type="protein sequence ID" value="Bo5g052420.1"/>
    <property type="gene ID" value="Bo5g052420"/>
</dbReference>
<name>A0A0D3CE47_BRAOL</name>
<evidence type="ECO:0000313" key="1">
    <source>
        <dbReference type="EnsemblPlants" id="Bo5g052420.1"/>
    </source>
</evidence>
<reference evidence="1 2" key="1">
    <citation type="journal article" date="2014" name="Genome Biol.">
        <title>Transcriptome and methylome profiling reveals relics of genome dominance in the mesopolyploid Brassica oleracea.</title>
        <authorList>
            <person name="Parkin I.A."/>
            <person name="Koh C."/>
            <person name="Tang H."/>
            <person name="Robinson S.J."/>
            <person name="Kagale S."/>
            <person name="Clarke W.E."/>
            <person name="Town C.D."/>
            <person name="Nixon J."/>
            <person name="Krishnakumar V."/>
            <person name="Bidwell S.L."/>
            <person name="Denoeud F."/>
            <person name="Belcram H."/>
            <person name="Links M.G."/>
            <person name="Just J."/>
            <person name="Clarke C."/>
            <person name="Bender T."/>
            <person name="Huebert T."/>
            <person name="Mason A.S."/>
            <person name="Pires J.C."/>
            <person name="Barker G."/>
            <person name="Moore J."/>
            <person name="Walley P.G."/>
            <person name="Manoli S."/>
            <person name="Batley J."/>
            <person name="Edwards D."/>
            <person name="Nelson M.N."/>
            <person name="Wang X."/>
            <person name="Paterson A.H."/>
            <person name="King G."/>
            <person name="Bancroft I."/>
            <person name="Chalhoub B."/>
            <person name="Sharpe A.G."/>
        </authorList>
    </citation>
    <scope>NUCLEOTIDE SEQUENCE</scope>
    <source>
        <strain evidence="1 2">cv. TO1000</strain>
    </source>
</reference>
<evidence type="ECO:0000313" key="2">
    <source>
        <dbReference type="Proteomes" id="UP000032141"/>
    </source>
</evidence>
<reference evidence="1" key="2">
    <citation type="submission" date="2015-03" db="UniProtKB">
        <authorList>
            <consortium name="EnsemblPlants"/>
        </authorList>
    </citation>
    <scope>IDENTIFICATION</scope>
</reference>
<proteinExistence type="predicted"/>
<accession>A0A0D3CE47</accession>
<sequence length="86" mass="9672">MFLIDFGLNLMKGCLRTPFEDQAERTSRVNKEIELLVHVRLRPSGTDARSLRSDLAGQTLGHYIATELARARSLRSDRARANSVAM</sequence>